<comment type="caution">
    <text evidence="6">The sequence shown here is derived from an EMBL/GenBank/DDBJ whole genome shotgun (WGS) entry which is preliminary data.</text>
</comment>
<protein>
    <recommendedName>
        <fullName evidence="3">Galactose mutarotase</fullName>
    </recommendedName>
    <alternativeName>
        <fullName evidence="4">Aldose 1-epimerase</fullName>
    </alternativeName>
</protein>
<comment type="catalytic activity">
    <reaction evidence="1">
        <text>alpha-D-galactose = beta-D-galactose</text>
        <dbReference type="Rhea" id="RHEA:28675"/>
        <dbReference type="ChEBI" id="CHEBI:27667"/>
        <dbReference type="ChEBI" id="CHEBI:28061"/>
        <dbReference type="EC" id="5.1.3.3"/>
    </reaction>
    <physiologicalReaction direction="right-to-left" evidence="1">
        <dbReference type="Rhea" id="RHEA:28677"/>
    </physiologicalReaction>
</comment>
<evidence type="ECO:0000313" key="6">
    <source>
        <dbReference type="EMBL" id="CAG5123526.1"/>
    </source>
</evidence>
<dbReference type="InterPro" id="IPR008183">
    <property type="entry name" value="Aldose_1/G6P_1-epimerase"/>
</dbReference>
<evidence type="ECO:0000256" key="4">
    <source>
        <dbReference type="ARBA" id="ARBA00032729"/>
    </source>
</evidence>
<dbReference type="InterPro" id="IPR011013">
    <property type="entry name" value="Gal_mutarotase_sf_dom"/>
</dbReference>
<dbReference type="GO" id="GO:0047938">
    <property type="term" value="F:glucose-6-phosphate 1-epimerase activity"/>
    <property type="evidence" value="ECO:0007669"/>
    <property type="project" value="TreeGrafter"/>
</dbReference>
<comment type="pathway">
    <text evidence="2">Carbohydrate metabolism; galactose metabolism.</text>
</comment>
<dbReference type="GO" id="GO:0004034">
    <property type="term" value="F:aldose 1-epimerase activity"/>
    <property type="evidence" value="ECO:0007669"/>
    <property type="project" value="UniProtKB-EC"/>
</dbReference>
<dbReference type="Pfam" id="PF01263">
    <property type="entry name" value="Aldose_epim"/>
    <property type="match status" value="1"/>
</dbReference>
<name>A0A8S3Z915_9EUPU</name>
<evidence type="ECO:0000313" key="7">
    <source>
        <dbReference type="Proteomes" id="UP000678393"/>
    </source>
</evidence>
<dbReference type="GO" id="GO:0005975">
    <property type="term" value="P:carbohydrate metabolic process"/>
    <property type="evidence" value="ECO:0007669"/>
    <property type="project" value="InterPro"/>
</dbReference>
<dbReference type="PANTHER" id="PTHR11122:SF13">
    <property type="entry name" value="GLUCOSE-6-PHOSPHATE 1-EPIMERASE"/>
    <property type="match status" value="1"/>
</dbReference>
<evidence type="ECO:0000256" key="2">
    <source>
        <dbReference type="ARBA" id="ARBA00004947"/>
    </source>
</evidence>
<dbReference type="PANTHER" id="PTHR11122">
    <property type="entry name" value="APOSPORY-ASSOCIATED PROTEIN C-RELATED"/>
    <property type="match status" value="1"/>
</dbReference>
<comment type="function">
    <text evidence="5">Mutarotase that catalyzes the interconversion of beta-D-galactose and alpha-D-galactose during galactose metabolism. Beta-D-galactose is metabolized in the liver into glucose 1-phosphate, the primary metabolic fuel, by the action of four enzymes that constitute the Leloir pathway: GALM, GALK1 (galactokinase), GALT (galactose-1-phosphate uridylyltransferase) and GALE (UDP-galactose-4'-epimerase). Involved in the maintenance of the equilibrium between the beta- and alpha-anomers of galactose, therefore ensuring a sufficient supply of the alpha-anomer for GALK1. Also active on D-glucose although shows a preference for galactose over glucose.</text>
</comment>
<dbReference type="GO" id="GO:0005737">
    <property type="term" value="C:cytoplasm"/>
    <property type="evidence" value="ECO:0007669"/>
    <property type="project" value="TreeGrafter"/>
</dbReference>
<evidence type="ECO:0000256" key="3">
    <source>
        <dbReference type="ARBA" id="ARBA00021023"/>
    </source>
</evidence>
<dbReference type="Proteomes" id="UP000678393">
    <property type="component" value="Unassembled WGS sequence"/>
</dbReference>
<dbReference type="SUPFAM" id="SSF74650">
    <property type="entry name" value="Galactose mutarotase-like"/>
    <property type="match status" value="1"/>
</dbReference>
<dbReference type="AlphaFoldDB" id="A0A8S3Z915"/>
<dbReference type="Gene3D" id="2.70.98.10">
    <property type="match status" value="1"/>
</dbReference>
<dbReference type="InterPro" id="IPR014718">
    <property type="entry name" value="GH-type_carb-bd"/>
</dbReference>
<dbReference type="OrthoDB" id="1659429at2759"/>
<gene>
    <name evidence="6" type="ORF">CUNI_LOCUS9084</name>
</gene>
<evidence type="ECO:0000256" key="1">
    <source>
        <dbReference type="ARBA" id="ARBA00001712"/>
    </source>
</evidence>
<keyword evidence="7" id="KW-1185">Reference proteome</keyword>
<dbReference type="EMBL" id="CAJHNH020001547">
    <property type="protein sequence ID" value="CAG5123526.1"/>
    <property type="molecule type" value="Genomic_DNA"/>
</dbReference>
<proteinExistence type="predicted"/>
<accession>A0A8S3Z915</accession>
<organism evidence="6 7">
    <name type="scientific">Candidula unifasciata</name>
    <dbReference type="NCBI Taxonomy" id="100452"/>
    <lineage>
        <taxon>Eukaryota</taxon>
        <taxon>Metazoa</taxon>
        <taxon>Spiralia</taxon>
        <taxon>Lophotrochozoa</taxon>
        <taxon>Mollusca</taxon>
        <taxon>Gastropoda</taxon>
        <taxon>Heterobranchia</taxon>
        <taxon>Euthyneura</taxon>
        <taxon>Panpulmonata</taxon>
        <taxon>Eupulmonata</taxon>
        <taxon>Stylommatophora</taxon>
        <taxon>Helicina</taxon>
        <taxon>Helicoidea</taxon>
        <taxon>Geomitridae</taxon>
        <taxon>Candidula</taxon>
    </lineage>
</organism>
<feature type="non-terminal residue" evidence="6">
    <location>
        <position position="1"/>
    </location>
</feature>
<sequence length="175" mass="19749">MANQEVNRHAPGDILFLDRGDGNTALVHLHGATLLSWKCRGIEHLYLSQTAVFDNKKAIRGGVPVVFPNFGPWPLGPQHGFARIKRWTSAIPPTKHAWSVKEEEQEETKPPDENLEIKSLKQSDIYLNTILATPAVSLIPNCTYTASLDTYPTESQWCEIRRHYKESGTDLHLNH</sequence>
<reference evidence="6" key="1">
    <citation type="submission" date="2021-04" db="EMBL/GenBank/DDBJ databases">
        <authorList>
            <consortium name="Molecular Ecology Group"/>
        </authorList>
    </citation>
    <scope>NUCLEOTIDE SEQUENCE</scope>
</reference>
<evidence type="ECO:0000256" key="5">
    <source>
        <dbReference type="ARBA" id="ARBA00045743"/>
    </source>
</evidence>
<dbReference type="GO" id="GO:0030246">
    <property type="term" value="F:carbohydrate binding"/>
    <property type="evidence" value="ECO:0007669"/>
    <property type="project" value="InterPro"/>
</dbReference>